<comment type="caution">
    <text evidence="1">The sequence shown here is derived from an EMBL/GenBank/DDBJ whole genome shotgun (WGS) entry which is preliminary data.</text>
</comment>
<protein>
    <submittedName>
        <fullName evidence="1">Uncharacterized protein</fullName>
    </submittedName>
</protein>
<gene>
    <name evidence="1" type="ORF">ACFFJ3_00375</name>
</gene>
<evidence type="ECO:0000313" key="2">
    <source>
        <dbReference type="Proteomes" id="UP001589792"/>
    </source>
</evidence>
<reference evidence="1 2" key="1">
    <citation type="submission" date="2024-09" db="EMBL/GenBank/DDBJ databases">
        <authorList>
            <person name="Sun Q."/>
            <person name="Mori K."/>
        </authorList>
    </citation>
    <scope>NUCLEOTIDE SEQUENCE [LARGE SCALE GENOMIC DNA]</scope>
    <source>
        <strain evidence="1 2">CCM 8626</strain>
    </source>
</reference>
<dbReference type="Proteomes" id="UP001589792">
    <property type="component" value="Unassembled WGS sequence"/>
</dbReference>
<organism evidence="1 2">
    <name type="scientific">Serratia aquatilis</name>
    <dbReference type="NCBI Taxonomy" id="1737515"/>
    <lineage>
        <taxon>Bacteria</taxon>
        <taxon>Pseudomonadati</taxon>
        <taxon>Pseudomonadota</taxon>
        <taxon>Gammaproteobacteria</taxon>
        <taxon>Enterobacterales</taxon>
        <taxon>Yersiniaceae</taxon>
        <taxon>Serratia</taxon>
    </lineage>
</organism>
<name>A0ABV6E7J7_9GAMM</name>
<proteinExistence type="predicted"/>
<accession>A0ABV6E7J7</accession>
<keyword evidence="2" id="KW-1185">Reference proteome</keyword>
<dbReference type="RefSeq" id="WP_380671853.1">
    <property type="nucleotide sequence ID" value="NZ_CP173186.1"/>
</dbReference>
<sequence length="146" mass="16890">MKTYYVEGNVCHLDFSVPPLLEMPTFELEVNIFTCNPEMIDESQLPGFERDVFYNKISSAEEYESHGHYVDLNIFIIDSQESEWLIDIASESKAIKFILVHPNYHLKRDIPDAHLIPCWNNPSRVLYHAVCAAFYTGVLYNLSKAN</sequence>
<evidence type="ECO:0000313" key="1">
    <source>
        <dbReference type="EMBL" id="MFC0224976.1"/>
    </source>
</evidence>
<dbReference type="EMBL" id="JBHLXG010000003">
    <property type="protein sequence ID" value="MFC0224976.1"/>
    <property type="molecule type" value="Genomic_DNA"/>
</dbReference>